<dbReference type="Pfam" id="PF01822">
    <property type="entry name" value="WSC"/>
    <property type="match status" value="4"/>
</dbReference>
<evidence type="ECO:0000313" key="8">
    <source>
        <dbReference type="Proteomes" id="UP001303473"/>
    </source>
</evidence>
<dbReference type="AlphaFoldDB" id="A0AAN6NG62"/>
<feature type="signal peptide" evidence="4">
    <location>
        <begin position="1"/>
        <end position="21"/>
    </location>
</feature>
<accession>A0AAN6NG62</accession>
<dbReference type="Gene3D" id="1.10.420.10">
    <property type="entry name" value="Peroxidase, domain 2"/>
    <property type="match status" value="1"/>
</dbReference>
<dbReference type="PANTHER" id="PTHR45964:SF5">
    <property type="entry name" value="WSCD FAMILY MEMBER CG9164"/>
    <property type="match status" value="1"/>
</dbReference>
<comment type="caution">
    <text evidence="7">The sequence shown here is derived from an EMBL/GenBank/DDBJ whole genome shotgun (WGS) entry which is preliminary data.</text>
</comment>
<keyword evidence="1" id="KW-0677">Repeat</keyword>
<evidence type="ECO:0000256" key="1">
    <source>
        <dbReference type="ARBA" id="ARBA00022737"/>
    </source>
</evidence>
<dbReference type="SUPFAM" id="SSF48113">
    <property type="entry name" value="Heme-dependent peroxidases"/>
    <property type="match status" value="1"/>
</dbReference>
<evidence type="ECO:0000256" key="4">
    <source>
        <dbReference type="SAM" id="SignalP"/>
    </source>
</evidence>
<dbReference type="FunFam" id="1.10.520.10:FF:000020">
    <property type="entry name" value="Peroxisomal ascorbate peroxidase"/>
    <property type="match status" value="1"/>
</dbReference>
<feature type="domain" description="WSC" evidence="6">
    <location>
        <begin position="990"/>
        <end position="1083"/>
    </location>
</feature>
<dbReference type="PROSITE" id="PS50873">
    <property type="entry name" value="PEROXIDASE_4"/>
    <property type="match status" value="1"/>
</dbReference>
<dbReference type="GO" id="GO:0004601">
    <property type="term" value="F:peroxidase activity"/>
    <property type="evidence" value="ECO:0007669"/>
    <property type="project" value="InterPro"/>
</dbReference>
<dbReference type="GO" id="GO:0006979">
    <property type="term" value="P:response to oxidative stress"/>
    <property type="evidence" value="ECO:0007669"/>
    <property type="project" value="InterPro"/>
</dbReference>
<keyword evidence="8" id="KW-1185">Reference proteome</keyword>
<comment type="similarity">
    <text evidence="2">Belongs to the peroxidase family.</text>
</comment>
<gene>
    <name evidence="7" type="ORF">QBC46DRAFT_304024</name>
</gene>
<dbReference type="Proteomes" id="UP001303473">
    <property type="component" value="Unassembled WGS sequence"/>
</dbReference>
<evidence type="ECO:0000259" key="5">
    <source>
        <dbReference type="PROSITE" id="PS50873"/>
    </source>
</evidence>
<feature type="domain" description="WSC" evidence="6">
    <location>
        <begin position="729"/>
        <end position="820"/>
    </location>
</feature>
<proteinExistence type="inferred from homology"/>
<dbReference type="InterPro" id="IPR002016">
    <property type="entry name" value="Haem_peroxidase"/>
</dbReference>
<dbReference type="Gene3D" id="1.10.520.10">
    <property type="match status" value="1"/>
</dbReference>
<name>A0AAN6NG62_9PEZI</name>
<keyword evidence="4" id="KW-0732">Signal</keyword>
<feature type="domain" description="WSC" evidence="6">
    <location>
        <begin position="876"/>
        <end position="968"/>
    </location>
</feature>
<reference evidence="8" key="1">
    <citation type="journal article" date="2023" name="Mol. Phylogenet. Evol.">
        <title>Genome-scale phylogeny and comparative genomics of the fungal order Sordariales.</title>
        <authorList>
            <person name="Hensen N."/>
            <person name="Bonometti L."/>
            <person name="Westerberg I."/>
            <person name="Brannstrom I.O."/>
            <person name="Guillou S."/>
            <person name="Cros-Aarteil S."/>
            <person name="Calhoun S."/>
            <person name="Haridas S."/>
            <person name="Kuo A."/>
            <person name="Mondo S."/>
            <person name="Pangilinan J."/>
            <person name="Riley R."/>
            <person name="LaButti K."/>
            <person name="Andreopoulos B."/>
            <person name="Lipzen A."/>
            <person name="Chen C."/>
            <person name="Yan M."/>
            <person name="Daum C."/>
            <person name="Ng V."/>
            <person name="Clum A."/>
            <person name="Steindorff A."/>
            <person name="Ohm R.A."/>
            <person name="Martin F."/>
            <person name="Silar P."/>
            <person name="Natvig D.O."/>
            <person name="Lalanne C."/>
            <person name="Gautier V."/>
            <person name="Ament-Velasquez S.L."/>
            <person name="Kruys A."/>
            <person name="Hutchinson M.I."/>
            <person name="Powell A.J."/>
            <person name="Barry K."/>
            <person name="Miller A.N."/>
            <person name="Grigoriev I.V."/>
            <person name="Debuchy R."/>
            <person name="Gladieux P."/>
            <person name="Hiltunen Thoren M."/>
            <person name="Johannesson H."/>
        </authorList>
    </citation>
    <scope>NUCLEOTIDE SEQUENCE [LARGE SCALE GENOMIC DNA]</scope>
    <source>
        <strain evidence="8">CBS 340.73</strain>
    </source>
</reference>
<feature type="domain" description="Plant heme peroxidase family profile" evidence="5">
    <location>
        <begin position="123"/>
        <end position="338"/>
    </location>
</feature>
<dbReference type="InterPro" id="IPR002889">
    <property type="entry name" value="WSC_carb-bd"/>
</dbReference>
<sequence length="1089" mass="112526">MRPTFPVFAGLLSLAAQVGRADPTWPAATDEIEEIIYQLKGFRARLFGDVIIPCSNEASGPGRQNAAEWLRVGFHDMSTANKYFGAGGLDASLQFELTNGENTGPGHNTTLKFYSNYYSSRSSMADLIAAGVYASVRSCGGPIVPLRLGRVDATAAGSNGVPQPQNSIVTFQQQFDRMGFSPVEMIQVTACGHTLGGVHTTEFPDLVPAGSTSNGEAPLDTSVAVFDNKVVTEYIAGNTQNPLVIGPSIAVGRNSDFKVFNSDKNVTMNAMTSAASFASVCQTVLQKMIEVVPAGVTLTADPIAPYMVKPVDMQLTLNSGGSTLLLTGFIRVRTTNLPTSNIKSVTLTWKDRSGGNKRGSSGTCSTTATLQGVTTGFDDSFGFFPISATIDASTGISAYTVTINLNDGTTQSYDNNGNLYPISDAIIFQKPQSCLLQGSGALTVAAVVRNDYIAQPINLGVSYLTPRNTPDGNPVPKLNSYSATMTQGNCVGQYTFFTASYAVTGGMSYNARISVTAGNGTGAPSDSFNIASDLSGTCAAFSGSAACTSVNVTTSSSASASSTAAASSTSSSASATPTLAIKPKVGGYNRVSCWTEGTGVRALTGAAFAYDSMTLESCMANCTGFAYWGTEYGRECYCGNSLAASSSQAANADCNMVCGGNQYEYCGAGNRLELYATSTLSASASATSTSSVVSSTATGSSTVVSSTGVSVSSSAQPSQTLGIKQTVGSYTFVGCQTEGTGIRALSAATYADDAMTLESCAAYCKGYTYWGTEYGRECYCGNSIDSTSTTAPLADCNMVCAGNKYQYCGAGNRLELYELTPTVSSSSSSSVTPSSSKASSSVSSSSTLSTSTKPTSSGSSTSSATPTLAHKPTVSPYTFVSCWTEGASNRALSAKSYSSDTAMTLESCASFCSGYKYFGTEYASQCFCGDTLDSTSTNASLSDCSMTCTGNQYEYCGAGDRLELYVNPNVVVPTGPTQPASVTANDDDKVWTFVNCYTEGTAVRALGSSSFAADTMTLESCATFCGSGGYQYAGAEYGRECYCGNSFGSGAVVATASDCSMTCAGNGSEYCGAGNRLSVYSSSSSSSTA</sequence>
<evidence type="ECO:0000259" key="6">
    <source>
        <dbReference type="PROSITE" id="PS51212"/>
    </source>
</evidence>
<dbReference type="InterPro" id="IPR051589">
    <property type="entry name" value="Sialate-O-sulfotransferase"/>
</dbReference>
<protein>
    <submittedName>
        <fullName evidence="7">Fungistatic metabolite</fullName>
    </submittedName>
</protein>
<feature type="region of interest" description="Disordered" evidence="3">
    <location>
        <begin position="824"/>
        <end position="868"/>
    </location>
</feature>
<organism evidence="7 8">
    <name type="scientific">Diplogelasinospora grovesii</name>
    <dbReference type="NCBI Taxonomy" id="303347"/>
    <lineage>
        <taxon>Eukaryota</taxon>
        <taxon>Fungi</taxon>
        <taxon>Dikarya</taxon>
        <taxon>Ascomycota</taxon>
        <taxon>Pezizomycotina</taxon>
        <taxon>Sordariomycetes</taxon>
        <taxon>Sordariomycetidae</taxon>
        <taxon>Sordariales</taxon>
        <taxon>Diplogelasinosporaceae</taxon>
        <taxon>Diplogelasinospora</taxon>
    </lineage>
</organism>
<dbReference type="PRINTS" id="PR00458">
    <property type="entry name" value="PEROXIDASE"/>
</dbReference>
<feature type="chain" id="PRO_5042860988" evidence="4">
    <location>
        <begin position="22"/>
        <end position="1089"/>
    </location>
</feature>
<evidence type="ECO:0000313" key="7">
    <source>
        <dbReference type="EMBL" id="KAK3945202.1"/>
    </source>
</evidence>
<dbReference type="PANTHER" id="PTHR45964">
    <property type="entry name" value="WSCD FAMILY MEMBER CG9164"/>
    <property type="match status" value="1"/>
</dbReference>
<feature type="domain" description="WSC" evidence="6">
    <location>
        <begin position="587"/>
        <end position="678"/>
    </location>
</feature>
<evidence type="ECO:0000256" key="3">
    <source>
        <dbReference type="SAM" id="MobiDB-lite"/>
    </source>
</evidence>
<dbReference type="InterPro" id="IPR010255">
    <property type="entry name" value="Haem_peroxidase_sf"/>
</dbReference>
<dbReference type="PROSITE" id="PS51212">
    <property type="entry name" value="WSC"/>
    <property type="match status" value="4"/>
</dbReference>
<dbReference type="EMBL" id="MU853756">
    <property type="protein sequence ID" value="KAK3945202.1"/>
    <property type="molecule type" value="Genomic_DNA"/>
</dbReference>
<dbReference type="GO" id="GO:0020037">
    <property type="term" value="F:heme binding"/>
    <property type="evidence" value="ECO:0007669"/>
    <property type="project" value="InterPro"/>
</dbReference>
<dbReference type="SMART" id="SM00321">
    <property type="entry name" value="WSC"/>
    <property type="match status" value="4"/>
</dbReference>
<dbReference type="Pfam" id="PF00141">
    <property type="entry name" value="peroxidase"/>
    <property type="match status" value="1"/>
</dbReference>
<evidence type="ECO:0000256" key="2">
    <source>
        <dbReference type="RuleBase" id="RU004241"/>
    </source>
</evidence>